<dbReference type="AlphaFoldDB" id="A0A0A9EHF4"/>
<evidence type="ECO:0000313" key="2">
    <source>
        <dbReference type="EMBL" id="JAE00140.1"/>
    </source>
</evidence>
<feature type="compositionally biased region" description="Basic and acidic residues" evidence="1">
    <location>
        <begin position="1"/>
        <end position="10"/>
    </location>
</feature>
<feature type="compositionally biased region" description="Low complexity" evidence="1">
    <location>
        <begin position="31"/>
        <end position="40"/>
    </location>
</feature>
<organism evidence="2">
    <name type="scientific">Arundo donax</name>
    <name type="common">Giant reed</name>
    <name type="synonym">Donax arundinaceus</name>
    <dbReference type="NCBI Taxonomy" id="35708"/>
    <lineage>
        <taxon>Eukaryota</taxon>
        <taxon>Viridiplantae</taxon>
        <taxon>Streptophyta</taxon>
        <taxon>Embryophyta</taxon>
        <taxon>Tracheophyta</taxon>
        <taxon>Spermatophyta</taxon>
        <taxon>Magnoliopsida</taxon>
        <taxon>Liliopsida</taxon>
        <taxon>Poales</taxon>
        <taxon>Poaceae</taxon>
        <taxon>PACMAD clade</taxon>
        <taxon>Arundinoideae</taxon>
        <taxon>Arundineae</taxon>
        <taxon>Arundo</taxon>
    </lineage>
</organism>
<proteinExistence type="predicted"/>
<accession>A0A0A9EHF4</accession>
<protein>
    <submittedName>
        <fullName evidence="2">Uncharacterized protein</fullName>
    </submittedName>
</protein>
<reference evidence="2" key="2">
    <citation type="journal article" date="2015" name="Data Brief">
        <title>Shoot transcriptome of the giant reed, Arundo donax.</title>
        <authorList>
            <person name="Barrero R.A."/>
            <person name="Guerrero F.D."/>
            <person name="Moolhuijzen P."/>
            <person name="Goolsby J.A."/>
            <person name="Tidwell J."/>
            <person name="Bellgard S.E."/>
            <person name="Bellgard M.I."/>
        </authorList>
    </citation>
    <scope>NUCLEOTIDE SEQUENCE</scope>
    <source>
        <tissue evidence="2">Shoot tissue taken approximately 20 cm above the soil surface</tissue>
    </source>
</reference>
<evidence type="ECO:0000256" key="1">
    <source>
        <dbReference type="SAM" id="MobiDB-lite"/>
    </source>
</evidence>
<dbReference type="EMBL" id="GBRH01197756">
    <property type="protein sequence ID" value="JAE00140.1"/>
    <property type="molecule type" value="Transcribed_RNA"/>
</dbReference>
<feature type="region of interest" description="Disordered" evidence="1">
    <location>
        <begin position="1"/>
        <end position="50"/>
    </location>
</feature>
<sequence>MPLPRSDRGRGTRRRCGGGVGRQRQEEAQAQDEQAQAPQAPEAPPPPDMSLRIVGLETRHWIRADHFYQFLFILGICWLYPSHQLLELDKLETMPELSGNDPVSLHLYFSLIKLQISSAQSPHN</sequence>
<name>A0A0A9EHF4_ARUDO</name>
<reference evidence="2" key="1">
    <citation type="submission" date="2014-09" db="EMBL/GenBank/DDBJ databases">
        <authorList>
            <person name="Magalhaes I.L.F."/>
            <person name="Oliveira U."/>
            <person name="Santos F.R."/>
            <person name="Vidigal T.H.D.A."/>
            <person name="Brescovit A.D."/>
            <person name="Santos A.J."/>
        </authorList>
    </citation>
    <scope>NUCLEOTIDE SEQUENCE</scope>
    <source>
        <tissue evidence="2">Shoot tissue taken approximately 20 cm above the soil surface</tissue>
    </source>
</reference>